<keyword evidence="3 7" id="KW-0812">Transmembrane</keyword>
<dbReference type="PANTHER" id="PTHR30213">
    <property type="entry name" value="INNER MEMBRANE PROTEIN YHJD"/>
    <property type="match status" value="1"/>
</dbReference>
<keyword evidence="5 7" id="KW-0472">Membrane</keyword>
<evidence type="ECO:0000256" key="2">
    <source>
        <dbReference type="ARBA" id="ARBA00022475"/>
    </source>
</evidence>
<dbReference type="EMBL" id="FNPZ01000004">
    <property type="protein sequence ID" value="SDZ40435.1"/>
    <property type="molecule type" value="Genomic_DNA"/>
</dbReference>
<dbReference type="GO" id="GO:0005886">
    <property type="term" value="C:plasma membrane"/>
    <property type="evidence" value="ECO:0007669"/>
    <property type="project" value="UniProtKB-SubCell"/>
</dbReference>
<protein>
    <submittedName>
        <fullName evidence="8">Membrane protein</fullName>
    </submittedName>
</protein>
<feature type="transmembrane region" description="Helical" evidence="7">
    <location>
        <begin position="83"/>
        <end position="102"/>
    </location>
</feature>
<dbReference type="InterPro" id="IPR017039">
    <property type="entry name" value="Virul_fac_BrkB"/>
</dbReference>
<evidence type="ECO:0000313" key="9">
    <source>
        <dbReference type="Proteomes" id="UP000198891"/>
    </source>
</evidence>
<dbReference type="Proteomes" id="UP000198891">
    <property type="component" value="Unassembled WGS sequence"/>
</dbReference>
<dbReference type="STRING" id="381665.SAMN05216554_3609"/>
<feature type="transmembrane region" description="Helical" evidence="7">
    <location>
        <begin position="295"/>
        <end position="317"/>
    </location>
</feature>
<dbReference type="PANTHER" id="PTHR30213:SF1">
    <property type="entry name" value="INNER MEMBRANE PROTEIN YHJD"/>
    <property type="match status" value="1"/>
</dbReference>
<dbReference type="RefSeq" id="WP_092556395.1">
    <property type="nucleotide sequence ID" value="NZ_FNPZ01000004.1"/>
</dbReference>
<dbReference type="OrthoDB" id="3229302at2"/>
<comment type="subcellular location">
    <subcellularLocation>
        <location evidence="1">Cell membrane</location>
        <topology evidence="1">Multi-pass membrane protein</topology>
    </subcellularLocation>
</comment>
<accession>A0A1H3SSB4</accession>
<dbReference type="AlphaFoldDB" id="A0A1H3SSB4"/>
<feature type="region of interest" description="Disordered" evidence="6">
    <location>
        <begin position="1"/>
        <end position="39"/>
    </location>
</feature>
<keyword evidence="2" id="KW-1003">Cell membrane</keyword>
<evidence type="ECO:0000256" key="4">
    <source>
        <dbReference type="ARBA" id="ARBA00022989"/>
    </source>
</evidence>
<dbReference type="Pfam" id="PF03631">
    <property type="entry name" value="Virul_fac_BrkB"/>
    <property type="match status" value="1"/>
</dbReference>
<evidence type="ECO:0000256" key="5">
    <source>
        <dbReference type="ARBA" id="ARBA00023136"/>
    </source>
</evidence>
<evidence type="ECO:0000256" key="1">
    <source>
        <dbReference type="ARBA" id="ARBA00004651"/>
    </source>
</evidence>
<feature type="compositionally biased region" description="Low complexity" evidence="6">
    <location>
        <begin position="22"/>
        <end position="34"/>
    </location>
</feature>
<feature type="transmembrane region" description="Helical" evidence="7">
    <location>
        <begin position="140"/>
        <end position="161"/>
    </location>
</feature>
<evidence type="ECO:0000256" key="7">
    <source>
        <dbReference type="SAM" id="Phobius"/>
    </source>
</evidence>
<feature type="transmembrane region" description="Helical" evidence="7">
    <location>
        <begin position="188"/>
        <end position="213"/>
    </location>
</feature>
<feature type="transmembrane region" description="Helical" evidence="7">
    <location>
        <begin position="267"/>
        <end position="289"/>
    </location>
</feature>
<keyword evidence="9" id="KW-1185">Reference proteome</keyword>
<proteinExistence type="predicted"/>
<evidence type="ECO:0000256" key="6">
    <source>
        <dbReference type="SAM" id="MobiDB-lite"/>
    </source>
</evidence>
<keyword evidence="4 7" id="KW-1133">Transmembrane helix</keyword>
<reference evidence="8 9" key="1">
    <citation type="submission" date="2016-10" db="EMBL/GenBank/DDBJ databases">
        <authorList>
            <person name="de Groot N.N."/>
        </authorList>
    </citation>
    <scope>NUCLEOTIDE SEQUENCE [LARGE SCALE GENOMIC DNA]</scope>
    <source>
        <strain evidence="8 9">CGMCC 4.3491</strain>
    </source>
</reference>
<organism evidence="8 9">
    <name type="scientific">Herbiconiux ginsengi</name>
    <dbReference type="NCBI Taxonomy" id="381665"/>
    <lineage>
        <taxon>Bacteria</taxon>
        <taxon>Bacillati</taxon>
        <taxon>Actinomycetota</taxon>
        <taxon>Actinomycetes</taxon>
        <taxon>Micrococcales</taxon>
        <taxon>Microbacteriaceae</taxon>
        <taxon>Herbiconiux</taxon>
    </lineage>
</organism>
<evidence type="ECO:0000256" key="3">
    <source>
        <dbReference type="ARBA" id="ARBA00022692"/>
    </source>
</evidence>
<feature type="transmembrane region" description="Helical" evidence="7">
    <location>
        <begin position="233"/>
        <end position="255"/>
    </location>
</feature>
<sequence length="402" mass="42266">MSERGAAQRGSGNTAVVDDKATTASSAAGTPSIAVDEKNAPEKPKAGIQALIARVMKLRPVRVFQHFSASGGELLASGMSFQAVFAVFAAIWVGFSIFGIVLDSNQELQDAVLAQLSTSIPGLIGDGGAIDVEALQQARIFGWTGAIALVGLVLTAVGWLASSRDAIRRIFAVPPPTTNFALLKLKDFGLAFGFGVAIILSAGVSLASTAALGFVLDLLGVEDESPVATTTGWIISVLVVFVFDTFVLCIAYRVLSGVKVPLRRLLAGAALAAGVMGVLKVLGSALLGGATSNPLLASFAAIIGIMIWLNLICRVLLIGSAWIAVGMNDAGIDARSLSPQEQEAERQRRVAEARDTLVSAERERLQSELATTHGLARRRVRKKLERLDELDHADTVKLSKKL</sequence>
<name>A0A1H3SSB4_9MICO</name>
<evidence type="ECO:0000313" key="8">
    <source>
        <dbReference type="EMBL" id="SDZ40435.1"/>
    </source>
</evidence>
<gene>
    <name evidence="8" type="ORF">SAMN05216554_3609</name>
</gene>